<dbReference type="KEGG" id="taer:GT409_00060"/>
<name>A0A6P1M9V6_9BACT</name>
<proteinExistence type="predicted"/>
<feature type="transmembrane region" description="Helical" evidence="1">
    <location>
        <begin position="136"/>
        <end position="157"/>
    </location>
</feature>
<dbReference type="Proteomes" id="UP000464954">
    <property type="component" value="Chromosome"/>
</dbReference>
<evidence type="ECO:0000313" key="3">
    <source>
        <dbReference type="Proteomes" id="UP000464954"/>
    </source>
</evidence>
<evidence type="ECO:0000313" key="2">
    <source>
        <dbReference type="EMBL" id="QHI67905.1"/>
    </source>
</evidence>
<reference evidence="2 3" key="1">
    <citation type="submission" date="2020-01" db="EMBL/GenBank/DDBJ databases">
        <title>Ponticoccus aerotolerans gen. nov., sp. nov., an anaerobic bacterium and proposal of Ponticoccusceae fam. nov., Ponticoccusles ord. nov. and Ponticoccuse classis nov. in the phylum Kiritimatiellaeota.</title>
        <authorList>
            <person name="Zhou L.Y."/>
            <person name="Du Z.J."/>
        </authorList>
    </citation>
    <scope>NUCLEOTIDE SEQUENCE [LARGE SCALE GENOMIC DNA]</scope>
    <source>
        <strain evidence="2 3">S-5007</strain>
    </source>
</reference>
<dbReference type="AlphaFoldDB" id="A0A6P1M9V6"/>
<protein>
    <submittedName>
        <fullName evidence="2">Uncharacterized protein</fullName>
    </submittedName>
</protein>
<evidence type="ECO:0000256" key="1">
    <source>
        <dbReference type="SAM" id="Phobius"/>
    </source>
</evidence>
<organism evidence="2 3">
    <name type="scientific">Tichowtungia aerotolerans</name>
    <dbReference type="NCBI Taxonomy" id="2697043"/>
    <lineage>
        <taxon>Bacteria</taxon>
        <taxon>Pseudomonadati</taxon>
        <taxon>Kiritimatiellota</taxon>
        <taxon>Tichowtungiia</taxon>
        <taxon>Tichowtungiales</taxon>
        <taxon>Tichowtungiaceae</taxon>
        <taxon>Tichowtungia</taxon>
    </lineage>
</organism>
<feature type="transmembrane region" description="Helical" evidence="1">
    <location>
        <begin position="67"/>
        <end position="88"/>
    </location>
</feature>
<sequence>MEKDFYTSEVDPVILKQRGDYISERWTQLHEVSTKAADETKKFLFIVNAGGAVAVLSFIGVNETSDIALGAKSALILFCLGVVSVGILHARITHRLYDLFTDWRENCSKYWNQEIGYTQLTTEDEKKTDSDKCEFVIGYISAAFFLAGLIVGGVTLLN</sequence>
<accession>A0A6P1M9V6</accession>
<keyword evidence="3" id="KW-1185">Reference proteome</keyword>
<feature type="transmembrane region" description="Helical" evidence="1">
    <location>
        <begin position="43"/>
        <end position="61"/>
    </location>
</feature>
<gene>
    <name evidence="2" type="ORF">GT409_00060</name>
</gene>
<keyword evidence="1" id="KW-0812">Transmembrane</keyword>
<dbReference type="RefSeq" id="WP_160625939.1">
    <property type="nucleotide sequence ID" value="NZ_CP047593.1"/>
</dbReference>
<keyword evidence="1" id="KW-1133">Transmembrane helix</keyword>
<dbReference type="EMBL" id="CP047593">
    <property type="protein sequence ID" value="QHI67905.1"/>
    <property type="molecule type" value="Genomic_DNA"/>
</dbReference>
<keyword evidence="1" id="KW-0472">Membrane</keyword>